<feature type="DNA-binding region" description="H-T-H motif" evidence="2">
    <location>
        <begin position="38"/>
        <end position="57"/>
    </location>
</feature>
<dbReference type="InterPro" id="IPR023772">
    <property type="entry name" value="DNA-bd_HTH_TetR-type_CS"/>
</dbReference>
<dbReference type="EMBL" id="JAUTAN010000001">
    <property type="protein sequence ID" value="MDQ1106839.1"/>
    <property type="molecule type" value="Genomic_DNA"/>
</dbReference>
<dbReference type="AlphaFoldDB" id="A0AAJ1X4G8"/>
<protein>
    <submittedName>
        <fullName evidence="4">AcrR family transcriptional regulator</fullName>
    </submittedName>
</protein>
<evidence type="ECO:0000313" key="5">
    <source>
        <dbReference type="Proteomes" id="UP001239215"/>
    </source>
</evidence>
<dbReference type="PRINTS" id="PR00455">
    <property type="entry name" value="HTHTETR"/>
</dbReference>
<accession>A0AAJ1X4G8</accession>
<proteinExistence type="predicted"/>
<dbReference type="Gene3D" id="1.10.357.10">
    <property type="entry name" value="Tetracycline Repressor, domain 2"/>
    <property type="match status" value="1"/>
</dbReference>
<evidence type="ECO:0000256" key="2">
    <source>
        <dbReference type="PROSITE-ProRule" id="PRU00335"/>
    </source>
</evidence>
<reference evidence="4" key="1">
    <citation type="submission" date="2023-07" db="EMBL/GenBank/DDBJ databases">
        <title>Functional and genomic diversity of the sorghum phyllosphere microbiome.</title>
        <authorList>
            <person name="Shade A."/>
        </authorList>
    </citation>
    <scope>NUCLEOTIDE SEQUENCE</scope>
    <source>
        <strain evidence="4">SORGH_AS_1067</strain>
    </source>
</reference>
<dbReference type="PANTHER" id="PTHR30055:SF146">
    <property type="entry name" value="HTH-TYPE TRANSCRIPTIONAL DUAL REGULATOR CECR"/>
    <property type="match status" value="1"/>
</dbReference>
<dbReference type="SUPFAM" id="SSF46689">
    <property type="entry name" value="Homeodomain-like"/>
    <property type="match status" value="1"/>
</dbReference>
<dbReference type="InterPro" id="IPR001647">
    <property type="entry name" value="HTH_TetR"/>
</dbReference>
<dbReference type="PROSITE" id="PS01081">
    <property type="entry name" value="HTH_TETR_1"/>
    <property type="match status" value="1"/>
</dbReference>
<dbReference type="GO" id="GO:0000976">
    <property type="term" value="F:transcription cis-regulatory region binding"/>
    <property type="evidence" value="ECO:0007669"/>
    <property type="project" value="TreeGrafter"/>
</dbReference>
<sequence length="203" mass="21214">MTSAPRTGTKGVPRAEREAQILEVALAELGRVGYAAASVAVIARGAGISKPMVYSYFGSKEGLYAACVDLAGAVVADEVERSAALGAVGLERGLLTVAGLAAALDGRPHLWRVLFDPTAPTTGPAAEVGRRHTARLHERAVEGVGEMLRLAGDADPADLDLMVQVWVGILDTVMRWWADHPDEDGAAVVARAERVVGALLGVR</sequence>
<evidence type="ECO:0000259" key="3">
    <source>
        <dbReference type="PROSITE" id="PS50977"/>
    </source>
</evidence>
<dbReference type="InterPro" id="IPR041669">
    <property type="entry name" value="TetR_C_15"/>
</dbReference>
<dbReference type="RefSeq" id="WP_307205356.1">
    <property type="nucleotide sequence ID" value="NZ_JAUTAN010000001.1"/>
</dbReference>
<dbReference type="Pfam" id="PF17918">
    <property type="entry name" value="TetR_C_15"/>
    <property type="match status" value="1"/>
</dbReference>
<name>A0AAJ1X4G8_9ACTN</name>
<keyword evidence="1 2" id="KW-0238">DNA-binding</keyword>
<dbReference type="Proteomes" id="UP001239215">
    <property type="component" value="Unassembled WGS sequence"/>
</dbReference>
<dbReference type="Pfam" id="PF00440">
    <property type="entry name" value="TetR_N"/>
    <property type="match status" value="1"/>
</dbReference>
<gene>
    <name evidence="4" type="ORF">QE405_004123</name>
</gene>
<dbReference type="InterPro" id="IPR050109">
    <property type="entry name" value="HTH-type_TetR-like_transc_reg"/>
</dbReference>
<evidence type="ECO:0000313" key="4">
    <source>
        <dbReference type="EMBL" id="MDQ1106839.1"/>
    </source>
</evidence>
<evidence type="ECO:0000256" key="1">
    <source>
        <dbReference type="ARBA" id="ARBA00023125"/>
    </source>
</evidence>
<dbReference type="PROSITE" id="PS50977">
    <property type="entry name" value="HTH_TETR_2"/>
    <property type="match status" value="1"/>
</dbReference>
<dbReference type="InterPro" id="IPR009057">
    <property type="entry name" value="Homeodomain-like_sf"/>
</dbReference>
<organism evidence="4 5">
    <name type="scientific">Nocardioides zeae</name>
    <dbReference type="NCBI Taxonomy" id="1457234"/>
    <lineage>
        <taxon>Bacteria</taxon>
        <taxon>Bacillati</taxon>
        <taxon>Actinomycetota</taxon>
        <taxon>Actinomycetes</taxon>
        <taxon>Propionibacteriales</taxon>
        <taxon>Nocardioidaceae</taxon>
        <taxon>Nocardioides</taxon>
    </lineage>
</organism>
<dbReference type="PANTHER" id="PTHR30055">
    <property type="entry name" value="HTH-TYPE TRANSCRIPTIONAL REGULATOR RUTR"/>
    <property type="match status" value="1"/>
</dbReference>
<comment type="caution">
    <text evidence="4">The sequence shown here is derived from an EMBL/GenBank/DDBJ whole genome shotgun (WGS) entry which is preliminary data.</text>
</comment>
<feature type="domain" description="HTH tetR-type" evidence="3">
    <location>
        <begin position="15"/>
        <end position="75"/>
    </location>
</feature>
<dbReference type="GO" id="GO:0003700">
    <property type="term" value="F:DNA-binding transcription factor activity"/>
    <property type="evidence" value="ECO:0007669"/>
    <property type="project" value="TreeGrafter"/>
</dbReference>